<comment type="caution">
    <text evidence="2">The sequence shown here is derived from an EMBL/GenBank/DDBJ whole genome shotgun (WGS) entry which is preliminary data.</text>
</comment>
<reference evidence="2 3" key="2">
    <citation type="submission" date="2017-08" db="EMBL/GenBank/DDBJ databases">
        <title>WGS of novel Burkholderia cepaca complex species.</title>
        <authorList>
            <person name="Lipuma J."/>
            <person name="Spilker T."/>
        </authorList>
    </citation>
    <scope>NUCLEOTIDE SEQUENCE [LARGE SCALE GENOMIC DNA]</scope>
    <source>
        <strain evidence="2 3">AU17325</strain>
    </source>
</reference>
<organism evidence="2 3">
    <name type="scientific">Burkholderia aenigmatica</name>
    <dbReference type="NCBI Taxonomy" id="2015348"/>
    <lineage>
        <taxon>Bacteria</taxon>
        <taxon>Pseudomonadati</taxon>
        <taxon>Pseudomonadota</taxon>
        <taxon>Betaproteobacteria</taxon>
        <taxon>Burkholderiales</taxon>
        <taxon>Burkholderiaceae</taxon>
        <taxon>Burkholderia</taxon>
        <taxon>Burkholderia cepacia complex</taxon>
    </lineage>
</organism>
<dbReference type="RefSeq" id="WP_089449968.1">
    <property type="nucleotide sequence ID" value="NZ_NKFA01000003.1"/>
</dbReference>
<dbReference type="OrthoDB" id="5497849at2"/>
<keyword evidence="1" id="KW-1133">Transmembrane helix</keyword>
<evidence type="ECO:0000313" key="2">
    <source>
        <dbReference type="EMBL" id="OXI48074.1"/>
    </source>
</evidence>
<dbReference type="Proteomes" id="UP000214600">
    <property type="component" value="Unassembled WGS sequence"/>
</dbReference>
<accession>A0A228J0J0</accession>
<dbReference type="PANTHER" id="PTHR32309">
    <property type="entry name" value="TYROSINE-PROTEIN KINASE"/>
    <property type="match status" value="1"/>
</dbReference>
<keyword evidence="1" id="KW-0812">Transmembrane</keyword>
<dbReference type="GO" id="GO:0005886">
    <property type="term" value="C:plasma membrane"/>
    <property type="evidence" value="ECO:0007669"/>
    <property type="project" value="TreeGrafter"/>
</dbReference>
<reference evidence="3" key="1">
    <citation type="submission" date="2017-06" db="EMBL/GenBank/DDBJ databases">
        <authorList>
            <person name="LiPuma J."/>
            <person name="Spilker T."/>
        </authorList>
    </citation>
    <scope>NUCLEOTIDE SEQUENCE [LARGE SCALE GENOMIC DNA]</scope>
    <source>
        <strain evidence="3">AU17325</strain>
    </source>
</reference>
<name>A0A228J0J0_9BURK</name>
<evidence type="ECO:0000256" key="1">
    <source>
        <dbReference type="SAM" id="Phobius"/>
    </source>
</evidence>
<evidence type="ECO:0008006" key="4">
    <source>
        <dbReference type="Google" id="ProtNLM"/>
    </source>
</evidence>
<feature type="transmembrane region" description="Helical" evidence="1">
    <location>
        <begin position="355"/>
        <end position="376"/>
    </location>
</feature>
<dbReference type="AlphaFoldDB" id="A0A228J0J0"/>
<gene>
    <name evidence="2" type="ORF">CFB84_03690</name>
</gene>
<dbReference type="InterPro" id="IPR050445">
    <property type="entry name" value="Bact_polysacc_biosynth/exp"/>
</dbReference>
<sequence>MSTNSASINADDTSIGLLRRLKKINRLFALTVLAPTIITTVYYGFVASDIYVSEARFVVRSAQQRPQMSVVGAILSGTGFSRTEDNTYPVIDYIQSRDALKELNHNNYISEKYSKRGDFISRFHTSIDDSFEALWRYYGKHIINISTDSTSGITTLQVRSYDAQDAAAINTSLLKLSEKLINRMNTRAANDTVDFARHEVENAALKAKAAAAALAAYRNNHAIFDPDRQSALRLQQITTMQAQLFSMQTQLTQLETITPQNPQIPALKASIASLQKQIDNTSGGVAGKQDSLSQKATDYERLQLDSQFADKQLASAMAALENSRAEAERKQLYLEELVQPNTPDTAIEPKRLRGIATVFALGLICWGALSLLIASVREHMD</sequence>
<protein>
    <recommendedName>
        <fullName evidence="4">WcbD</fullName>
    </recommendedName>
</protein>
<dbReference type="GO" id="GO:0004713">
    <property type="term" value="F:protein tyrosine kinase activity"/>
    <property type="evidence" value="ECO:0007669"/>
    <property type="project" value="TreeGrafter"/>
</dbReference>
<dbReference type="EMBL" id="NKFA01000003">
    <property type="protein sequence ID" value="OXI48074.1"/>
    <property type="molecule type" value="Genomic_DNA"/>
</dbReference>
<proteinExistence type="predicted"/>
<evidence type="ECO:0000313" key="3">
    <source>
        <dbReference type="Proteomes" id="UP000214600"/>
    </source>
</evidence>
<feature type="transmembrane region" description="Helical" evidence="1">
    <location>
        <begin position="27"/>
        <end position="45"/>
    </location>
</feature>
<dbReference type="PANTHER" id="PTHR32309:SF13">
    <property type="entry name" value="FERRIC ENTEROBACTIN TRANSPORT PROTEIN FEPE"/>
    <property type="match status" value="1"/>
</dbReference>
<keyword evidence="1" id="KW-0472">Membrane</keyword>